<name>A0A4Y2MBG0_ARAVE</name>
<keyword evidence="3" id="KW-1185">Reference proteome</keyword>
<gene>
    <name evidence="2" type="ORF">AVEN_39039_1</name>
</gene>
<feature type="domain" description="Endonuclease/exonuclease/phosphatase" evidence="1">
    <location>
        <begin position="119"/>
        <end position="174"/>
    </location>
</feature>
<dbReference type="Proteomes" id="UP000499080">
    <property type="component" value="Unassembled WGS sequence"/>
</dbReference>
<dbReference type="OrthoDB" id="6436865at2759"/>
<evidence type="ECO:0000259" key="1">
    <source>
        <dbReference type="Pfam" id="PF14529"/>
    </source>
</evidence>
<comment type="caution">
    <text evidence="2">The sequence shown here is derived from an EMBL/GenBank/DDBJ whole genome shotgun (WGS) entry which is preliminary data.</text>
</comment>
<dbReference type="EMBL" id="BGPR01007118">
    <property type="protein sequence ID" value="GBN24431.1"/>
    <property type="molecule type" value="Genomic_DNA"/>
</dbReference>
<evidence type="ECO:0000313" key="2">
    <source>
        <dbReference type="EMBL" id="GBN24431.1"/>
    </source>
</evidence>
<dbReference type="InterPro" id="IPR036691">
    <property type="entry name" value="Endo/exonu/phosph_ase_sf"/>
</dbReference>
<proteinExistence type="predicted"/>
<protein>
    <recommendedName>
        <fullName evidence="1">Endonuclease/exonuclease/phosphatase domain-containing protein</fullName>
    </recommendedName>
</protein>
<dbReference type="AlphaFoldDB" id="A0A4Y2MBG0"/>
<dbReference type="InterPro" id="IPR005135">
    <property type="entry name" value="Endo/exonuclease/phosphatase"/>
</dbReference>
<accession>A0A4Y2MBG0</accession>
<organism evidence="2 3">
    <name type="scientific">Araneus ventricosus</name>
    <name type="common">Orbweaver spider</name>
    <name type="synonym">Epeira ventricosa</name>
    <dbReference type="NCBI Taxonomy" id="182803"/>
    <lineage>
        <taxon>Eukaryota</taxon>
        <taxon>Metazoa</taxon>
        <taxon>Ecdysozoa</taxon>
        <taxon>Arthropoda</taxon>
        <taxon>Chelicerata</taxon>
        <taxon>Arachnida</taxon>
        <taxon>Araneae</taxon>
        <taxon>Araneomorphae</taxon>
        <taxon>Entelegynae</taxon>
        <taxon>Araneoidea</taxon>
        <taxon>Araneidae</taxon>
        <taxon>Araneus</taxon>
    </lineage>
</organism>
<dbReference type="Gene3D" id="3.60.10.10">
    <property type="entry name" value="Endonuclease/exonuclease/phosphatase"/>
    <property type="match status" value="1"/>
</dbReference>
<dbReference type="GO" id="GO:0003824">
    <property type="term" value="F:catalytic activity"/>
    <property type="evidence" value="ECO:0007669"/>
    <property type="project" value="InterPro"/>
</dbReference>
<reference evidence="2 3" key="1">
    <citation type="journal article" date="2019" name="Sci. Rep.">
        <title>Orb-weaving spider Araneus ventricosus genome elucidates the spidroin gene catalogue.</title>
        <authorList>
            <person name="Kono N."/>
            <person name="Nakamura H."/>
            <person name="Ohtoshi R."/>
            <person name="Moran D.A.P."/>
            <person name="Shinohara A."/>
            <person name="Yoshida Y."/>
            <person name="Fujiwara M."/>
            <person name="Mori M."/>
            <person name="Tomita M."/>
            <person name="Arakawa K."/>
        </authorList>
    </citation>
    <scope>NUCLEOTIDE SEQUENCE [LARGE SCALE GENOMIC DNA]</scope>
</reference>
<sequence length="175" mass="19200">MSCAISSTPSTVPTNSLTAPFLNGYLRFLELSWHSIQITIKTIFNTFHPVCIGLQDAFLKSTVPLKLRGCNCVWKDSDTGVTSSGGVCILTSYLYPSTPLILHTNLQAVAVQVHARSLITVCSIYLPPHVINQQELSNLVDQFPTPTTSILQGDFNGHRILWGSDSKNCHGQQIE</sequence>
<dbReference type="SUPFAM" id="SSF56219">
    <property type="entry name" value="DNase I-like"/>
    <property type="match status" value="1"/>
</dbReference>
<evidence type="ECO:0000313" key="3">
    <source>
        <dbReference type="Proteomes" id="UP000499080"/>
    </source>
</evidence>
<dbReference type="Pfam" id="PF14529">
    <property type="entry name" value="Exo_endo_phos_2"/>
    <property type="match status" value="1"/>
</dbReference>